<protein>
    <recommendedName>
        <fullName evidence="9">RRM domain-containing protein</fullName>
    </recommendedName>
</protein>
<keyword evidence="6" id="KW-1133">Transmembrane helix</keyword>
<feature type="compositionally biased region" description="Basic and acidic residues" evidence="5">
    <location>
        <begin position="420"/>
        <end position="444"/>
    </location>
</feature>
<dbReference type="PANTHER" id="PTHR48039">
    <property type="entry name" value="RNA-BINDING MOTIF PROTEIN 14B"/>
    <property type="match status" value="1"/>
</dbReference>
<dbReference type="Proteomes" id="UP000287651">
    <property type="component" value="Unassembled WGS sequence"/>
</dbReference>
<dbReference type="AlphaFoldDB" id="A0A426ZQE3"/>
<evidence type="ECO:0000313" key="8">
    <source>
        <dbReference type="Proteomes" id="UP000287651"/>
    </source>
</evidence>
<dbReference type="GO" id="GO:0003729">
    <property type="term" value="F:mRNA binding"/>
    <property type="evidence" value="ECO:0007669"/>
    <property type="project" value="TreeGrafter"/>
</dbReference>
<proteinExistence type="predicted"/>
<feature type="compositionally biased region" description="Polar residues" evidence="5">
    <location>
        <begin position="281"/>
        <end position="293"/>
    </location>
</feature>
<keyword evidence="2" id="KW-0677">Repeat</keyword>
<dbReference type="SUPFAM" id="SSF54928">
    <property type="entry name" value="RNA-binding domain, RBD"/>
    <property type="match status" value="2"/>
</dbReference>
<feature type="compositionally biased region" description="Polar residues" evidence="5">
    <location>
        <begin position="153"/>
        <end position="175"/>
    </location>
</feature>
<evidence type="ECO:0000256" key="5">
    <source>
        <dbReference type="SAM" id="MobiDB-lite"/>
    </source>
</evidence>
<comment type="subcellular location">
    <subcellularLocation>
        <location evidence="1">Nucleus</location>
    </subcellularLocation>
</comment>
<name>A0A426ZQE3_ENSVE</name>
<dbReference type="PANTHER" id="PTHR48039:SF5">
    <property type="entry name" value="RNA-BINDING PROTEIN 28"/>
    <property type="match status" value="1"/>
</dbReference>
<evidence type="ECO:0008006" key="9">
    <source>
        <dbReference type="Google" id="ProtNLM"/>
    </source>
</evidence>
<organism evidence="7 8">
    <name type="scientific">Ensete ventricosum</name>
    <name type="common">Abyssinian banana</name>
    <name type="synonym">Musa ensete</name>
    <dbReference type="NCBI Taxonomy" id="4639"/>
    <lineage>
        <taxon>Eukaryota</taxon>
        <taxon>Viridiplantae</taxon>
        <taxon>Streptophyta</taxon>
        <taxon>Embryophyta</taxon>
        <taxon>Tracheophyta</taxon>
        <taxon>Spermatophyta</taxon>
        <taxon>Magnoliopsida</taxon>
        <taxon>Liliopsida</taxon>
        <taxon>Zingiberales</taxon>
        <taxon>Musaceae</taxon>
        <taxon>Ensete</taxon>
    </lineage>
</organism>
<keyword evidence="6" id="KW-0472">Membrane</keyword>
<evidence type="ECO:0000313" key="7">
    <source>
        <dbReference type="EMBL" id="RRT66227.1"/>
    </source>
</evidence>
<sequence length="479" mass="54148">MQATVSEIREIFSSAGFVWDVFIPHKADEGYFLLFLSLPFSNLVIKLTMIYVEFLSLFRVSKGFAFVSFTCKQDAENVRSNDSDNESRSESDSEVDRDNMSADDTSTDEFNLDRPVIEKLAQTNENEVLPIEVDFKSEAEVARKILDNLIRSSTSVSDPTNGSDSRTAESISETWTSHHAEHKEPPIPIKKAVIVKLLKDVKKGKGVITKHSRGVGFVDFKEHEHALVALRVLNNNPETFGLDHRPIVEFAFDNIQKLRQQKAKLDSIKENNTKSEDGKGNLQQRFPTQTTQTDIDKVGEKLKKAKHQRMQKISSQGSEPSERAIVERGSPEEETNPEVKAGKGKLNKKQKKASKRGKADSPSSSKHMKSESESNLMQVGTHAKEKRLNKKIQMEKPIDKTTVAISQKRKRNTKPDGGSEQEKPARKAKRTDSSREEMVDKLDMLIEQYRSKFSHHDSSKTKDAMSSGHKVRRWFESAS</sequence>
<feature type="region of interest" description="Disordered" evidence="5">
    <location>
        <begin position="263"/>
        <end position="479"/>
    </location>
</feature>
<evidence type="ECO:0000256" key="6">
    <source>
        <dbReference type="SAM" id="Phobius"/>
    </source>
</evidence>
<feature type="transmembrane region" description="Helical" evidence="6">
    <location>
        <begin position="31"/>
        <end position="52"/>
    </location>
</feature>
<dbReference type="InterPro" id="IPR012677">
    <property type="entry name" value="Nucleotide-bd_a/b_plait_sf"/>
</dbReference>
<comment type="caution">
    <text evidence="7">The sequence shown here is derived from an EMBL/GenBank/DDBJ whole genome shotgun (WGS) entry which is preliminary data.</text>
</comment>
<evidence type="ECO:0000256" key="1">
    <source>
        <dbReference type="ARBA" id="ARBA00004123"/>
    </source>
</evidence>
<feature type="region of interest" description="Disordered" evidence="5">
    <location>
        <begin position="77"/>
        <end position="108"/>
    </location>
</feature>
<feature type="compositionally biased region" description="Basic and acidic residues" evidence="5">
    <location>
        <begin position="263"/>
        <end position="279"/>
    </location>
</feature>
<feature type="compositionally biased region" description="Basic and acidic residues" evidence="5">
    <location>
        <begin position="454"/>
        <end position="463"/>
    </location>
</feature>
<dbReference type="GO" id="GO:0005634">
    <property type="term" value="C:nucleus"/>
    <property type="evidence" value="ECO:0007669"/>
    <property type="project" value="UniProtKB-SubCell"/>
</dbReference>
<gene>
    <name evidence="7" type="ORF">B296_00040375</name>
</gene>
<dbReference type="Gene3D" id="3.30.70.330">
    <property type="match status" value="2"/>
</dbReference>
<feature type="compositionally biased region" description="Basic residues" evidence="5">
    <location>
        <begin position="342"/>
        <end position="356"/>
    </location>
</feature>
<accession>A0A426ZQE3</accession>
<dbReference type="EMBL" id="AMZH03005509">
    <property type="protein sequence ID" value="RRT66227.1"/>
    <property type="molecule type" value="Genomic_DNA"/>
</dbReference>
<keyword evidence="3" id="KW-0694">RNA-binding</keyword>
<keyword evidence="6" id="KW-0812">Transmembrane</keyword>
<evidence type="ECO:0000256" key="2">
    <source>
        <dbReference type="ARBA" id="ARBA00022737"/>
    </source>
</evidence>
<dbReference type="InterPro" id="IPR051945">
    <property type="entry name" value="RRM_MRD1_RNA_proc_ribogen"/>
</dbReference>
<feature type="compositionally biased region" description="Basic and acidic residues" evidence="5">
    <location>
        <begin position="77"/>
        <end position="100"/>
    </location>
</feature>
<evidence type="ECO:0000256" key="3">
    <source>
        <dbReference type="ARBA" id="ARBA00022884"/>
    </source>
</evidence>
<feature type="compositionally biased region" description="Basic and acidic residues" evidence="5">
    <location>
        <begin position="320"/>
        <end position="331"/>
    </location>
</feature>
<evidence type="ECO:0000256" key="4">
    <source>
        <dbReference type="ARBA" id="ARBA00023242"/>
    </source>
</evidence>
<feature type="region of interest" description="Disordered" evidence="5">
    <location>
        <begin position="153"/>
        <end position="183"/>
    </location>
</feature>
<reference evidence="7 8" key="1">
    <citation type="journal article" date="2014" name="Agronomy (Basel)">
        <title>A Draft Genome Sequence for Ensete ventricosum, the Drought-Tolerant Tree Against Hunger.</title>
        <authorList>
            <person name="Harrison J."/>
            <person name="Moore K.A."/>
            <person name="Paszkiewicz K."/>
            <person name="Jones T."/>
            <person name="Grant M."/>
            <person name="Ambacheew D."/>
            <person name="Muzemil S."/>
            <person name="Studholme D.J."/>
        </authorList>
    </citation>
    <scope>NUCLEOTIDE SEQUENCE [LARGE SCALE GENOMIC DNA]</scope>
</reference>
<dbReference type="InterPro" id="IPR035979">
    <property type="entry name" value="RBD_domain_sf"/>
</dbReference>
<dbReference type="FunFam" id="3.30.70.330:FF:000182">
    <property type="entry name" value="RNA-binding motif protein 28"/>
    <property type="match status" value="1"/>
</dbReference>
<keyword evidence="4" id="KW-0539">Nucleus</keyword>